<comment type="caution">
    <text evidence="3">The sequence shown here is derived from an EMBL/GenBank/DDBJ whole genome shotgun (WGS) entry which is preliminary data.</text>
</comment>
<dbReference type="PANTHER" id="PTHR30466:SF1">
    <property type="entry name" value="FMN REDUCTASE (NADH) RUTF"/>
    <property type="match status" value="1"/>
</dbReference>
<sequence>MDQDIFRAVMSRFATGVTVITTRDTQQWYAMTANSLTSVSLVPPLVLVAVDLKAHTLAGLKSSGKFSVSILSEDHRDISQRYANPHQPRDPFLQLPIFYAPSGMPVLSEALAYLDCEIEAFYPGGDHQIVVAKVVDLQVLAPNKPPLIFFASDYHRLAP</sequence>
<proteinExistence type="predicted"/>
<evidence type="ECO:0000259" key="2">
    <source>
        <dbReference type="SMART" id="SM00903"/>
    </source>
</evidence>
<dbReference type="GO" id="GO:0042602">
    <property type="term" value="F:riboflavin reductase (NADPH) activity"/>
    <property type="evidence" value="ECO:0007669"/>
    <property type="project" value="TreeGrafter"/>
</dbReference>
<dbReference type="InterPro" id="IPR012349">
    <property type="entry name" value="Split_barrel_FMN-bd"/>
</dbReference>
<evidence type="ECO:0000313" key="3">
    <source>
        <dbReference type="EMBL" id="PSR33708.1"/>
    </source>
</evidence>
<evidence type="ECO:0000256" key="1">
    <source>
        <dbReference type="ARBA" id="ARBA00023002"/>
    </source>
</evidence>
<keyword evidence="1" id="KW-0560">Oxidoreductase</keyword>
<reference evidence="3 4" key="1">
    <citation type="journal article" date="2014" name="BMC Genomics">
        <title>Comparison of environmental and isolate Sulfobacillus genomes reveals diverse carbon, sulfur, nitrogen, and hydrogen metabolisms.</title>
        <authorList>
            <person name="Justice N.B."/>
            <person name="Norman A."/>
            <person name="Brown C.T."/>
            <person name="Singh A."/>
            <person name="Thomas B.C."/>
            <person name="Banfield J.F."/>
        </authorList>
    </citation>
    <scope>NUCLEOTIDE SEQUENCE [LARGE SCALE GENOMIC DNA]</scope>
    <source>
        <strain evidence="3">AMDSBA4</strain>
    </source>
</reference>
<name>A0A2T2XGV1_9FIRM</name>
<dbReference type="AlphaFoldDB" id="A0A2T2XGV1"/>
<organism evidence="3 4">
    <name type="scientific">Sulfobacillus benefaciens</name>
    <dbReference type="NCBI Taxonomy" id="453960"/>
    <lineage>
        <taxon>Bacteria</taxon>
        <taxon>Bacillati</taxon>
        <taxon>Bacillota</taxon>
        <taxon>Clostridia</taxon>
        <taxon>Eubacteriales</taxon>
        <taxon>Clostridiales Family XVII. Incertae Sedis</taxon>
        <taxon>Sulfobacillus</taxon>
    </lineage>
</organism>
<gene>
    <name evidence="3" type="ORF">C7B46_08875</name>
</gene>
<dbReference type="InterPro" id="IPR050268">
    <property type="entry name" value="NADH-dep_flavin_reductase"/>
</dbReference>
<dbReference type="GO" id="GO:0010181">
    <property type="term" value="F:FMN binding"/>
    <property type="evidence" value="ECO:0007669"/>
    <property type="project" value="InterPro"/>
</dbReference>
<dbReference type="Proteomes" id="UP000242972">
    <property type="component" value="Unassembled WGS sequence"/>
</dbReference>
<feature type="domain" description="Flavin reductase like" evidence="2">
    <location>
        <begin position="10"/>
        <end position="156"/>
    </location>
</feature>
<dbReference type="Pfam" id="PF01613">
    <property type="entry name" value="Flavin_Reduct"/>
    <property type="match status" value="1"/>
</dbReference>
<dbReference type="Gene3D" id="2.30.110.10">
    <property type="entry name" value="Electron Transport, Fmn-binding Protein, Chain A"/>
    <property type="match status" value="1"/>
</dbReference>
<dbReference type="SMART" id="SM00903">
    <property type="entry name" value="Flavin_Reduct"/>
    <property type="match status" value="1"/>
</dbReference>
<dbReference type="EMBL" id="PXYW01000017">
    <property type="protein sequence ID" value="PSR33708.1"/>
    <property type="molecule type" value="Genomic_DNA"/>
</dbReference>
<dbReference type="InterPro" id="IPR002563">
    <property type="entry name" value="Flavin_Rdtase-like_dom"/>
</dbReference>
<evidence type="ECO:0000313" key="4">
    <source>
        <dbReference type="Proteomes" id="UP000242972"/>
    </source>
</evidence>
<dbReference type="SUPFAM" id="SSF50475">
    <property type="entry name" value="FMN-binding split barrel"/>
    <property type="match status" value="1"/>
</dbReference>
<dbReference type="PANTHER" id="PTHR30466">
    <property type="entry name" value="FLAVIN REDUCTASE"/>
    <property type="match status" value="1"/>
</dbReference>
<accession>A0A2T2XGV1</accession>
<protein>
    <submittedName>
        <fullName evidence="3">Flavin reductase</fullName>
    </submittedName>
</protein>